<gene>
    <name evidence="1" type="ORF">NCTC10465_00975</name>
</gene>
<dbReference type="GeneID" id="35778612"/>
<reference evidence="1 2" key="1">
    <citation type="submission" date="2018-06" db="EMBL/GenBank/DDBJ databases">
        <authorList>
            <consortium name="Pathogen Informatics"/>
            <person name="Doyle S."/>
        </authorList>
    </citation>
    <scope>NUCLEOTIDE SEQUENCE [LARGE SCALE GENOMIC DNA]</scope>
    <source>
        <strain evidence="1 2">NCTC10465</strain>
    </source>
</reference>
<dbReference type="RefSeq" id="WP_227522732.1">
    <property type="nucleotide sequence ID" value="NZ_CALTVS010000098.1"/>
</dbReference>
<dbReference type="Gene3D" id="3.30.70.260">
    <property type="match status" value="1"/>
</dbReference>
<name>A0A173MWI3_FAUOS</name>
<dbReference type="InterPro" id="IPR007454">
    <property type="entry name" value="UPF0250_YbeD-like"/>
</dbReference>
<accession>A0A173MWI3</accession>
<dbReference type="InterPro" id="IPR027471">
    <property type="entry name" value="YbeD-like_sf"/>
</dbReference>
<dbReference type="Pfam" id="PF04359">
    <property type="entry name" value="DUF493"/>
    <property type="match status" value="1"/>
</dbReference>
<protein>
    <submittedName>
        <fullName evidence="1">Uncharacterized conserved protein</fullName>
    </submittedName>
</protein>
<dbReference type="AlphaFoldDB" id="A0A173MWI3"/>
<evidence type="ECO:0000313" key="1">
    <source>
        <dbReference type="EMBL" id="STY97195.1"/>
    </source>
</evidence>
<organism evidence="1 2">
    <name type="scientific">Faucicola osloensis</name>
    <name type="common">Moraxella osloensis</name>
    <dbReference type="NCBI Taxonomy" id="34062"/>
    <lineage>
        <taxon>Bacteria</taxon>
        <taxon>Pseudomonadati</taxon>
        <taxon>Pseudomonadota</taxon>
        <taxon>Gammaproteobacteria</taxon>
        <taxon>Moraxellales</taxon>
        <taxon>Moraxellaceae</taxon>
        <taxon>Faucicola</taxon>
    </lineage>
</organism>
<dbReference type="EMBL" id="UGPY01000001">
    <property type="protein sequence ID" value="STY97195.1"/>
    <property type="molecule type" value="Genomic_DNA"/>
</dbReference>
<dbReference type="SUPFAM" id="SSF117991">
    <property type="entry name" value="YbeD/HP0495-like"/>
    <property type="match status" value="1"/>
</dbReference>
<sequence length="114" mass="12757">MNDKTITLNNLEAAACSTRAAKPTDIQHPELWNFPMDYPLSIIGHEGHKETLLDEVKLILGSLFPEFDLASLTINPSRTGRFHSVRANVYLTDAEQVNSLYKMLDEAASIRTVL</sequence>
<keyword evidence="2" id="KW-1185">Reference proteome</keyword>
<evidence type="ECO:0000313" key="2">
    <source>
        <dbReference type="Proteomes" id="UP000255230"/>
    </source>
</evidence>
<dbReference type="Proteomes" id="UP000255230">
    <property type="component" value="Unassembled WGS sequence"/>
</dbReference>
<proteinExistence type="predicted"/>